<organism evidence="2">
    <name type="scientific">Cuerna arida</name>
    <dbReference type="NCBI Taxonomy" id="1464854"/>
    <lineage>
        <taxon>Eukaryota</taxon>
        <taxon>Metazoa</taxon>
        <taxon>Ecdysozoa</taxon>
        <taxon>Arthropoda</taxon>
        <taxon>Hexapoda</taxon>
        <taxon>Insecta</taxon>
        <taxon>Pterygota</taxon>
        <taxon>Neoptera</taxon>
        <taxon>Paraneoptera</taxon>
        <taxon>Hemiptera</taxon>
        <taxon>Auchenorrhyncha</taxon>
        <taxon>Membracoidea</taxon>
        <taxon>Cicadellidae</taxon>
        <taxon>Cicadellinae</taxon>
        <taxon>Proconiini</taxon>
        <taxon>Cuerna</taxon>
    </lineage>
</organism>
<dbReference type="Gene3D" id="3.90.228.10">
    <property type="match status" value="1"/>
</dbReference>
<dbReference type="InterPro" id="IPR012317">
    <property type="entry name" value="Poly(ADP-ribose)pol_cat_dom"/>
</dbReference>
<dbReference type="GO" id="GO:0003950">
    <property type="term" value="F:NAD+ poly-ADP-ribosyltransferase activity"/>
    <property type="evidence" value="ECO:0007669"/>
    <property type="project" value="InterPro"/>
</dbReference>
<name>A0A1B6GW60_9HEMI</name>
<sequence>MAELLKILEKENRNKSEETCIEILYLEEEYVKGLIHETMPNLDIYHVGKVNNNFLEGMYQLTKEEYISRHGFCKELNLLHVTSQKNIHSIIKDNLDWRRVTRCAYGSGTYFSTDALRANNLCNPNCGEKRAIIVCKVLVSYSGRYTEQSYTNSIPQHVDTCIVDGERIYVKYNDNEFLPLFVAYYDY</sequence>
<dbReference type="InterPro" id="IPR051712">
    <property type="entry name" value="ARTD-AVP"/>
</dbReference>
<gene>
    <name evidence="2" type="ORF">g.3124</name>
</gene>
<feature type="domain" description="PARP catalytic" evidence="1">
    <location>
        <begin position="40"/>
        <end position="165"/>
    </location>
</feature>
<dbReference type="PANTHER" id="PTHR45740:SF2">
    <property type="entry name" value="POLY [ADP-RIBOSE] POLYMERASE"/>
    <property type="match status" value="1"/>
</dbReference>
<dbReference type="AlphaFoldDB" id="A0A1B6GW60"/>
<protein>
    <recommendedName>
        <fullName evidence="1">PARP catalytic domain-containing protein</fullName>
    </recommendedName>
</protein>
<dbReference type="EMBL" id="GECZ01003099">
    <property type="protein sequence ID" value="JAS66670.1"/>
    <property type="molecule type" value="Transcribed_RNA"/>
</dbReference>
<proteinExistence type="predicted"/>
<dbReference type="GO" id="GO:0005634">
    <property type="term" value="C:nucleus"/>
    <property type="evidence" value="ECO:0007669"/>
    <property type="project" value="TreeGrafter"/>
</dbReference>
<dbReference type="SUPFAM" id="SSF56399">
    <property type="entry name" value="ADP-ribosylation"/>
    <property type="match status" value="1"/>
</dbReference>
<dbReference type="GO" id="GO:1990404">
    <property type="term" value="F:NAD+-protein mono-ADP-ribosyltransferase activity"/>
    <property type="evidence" value="ECO:0007669"/>
    <property type="project" value="TreeGrafter"/>
</dbReference>
<evidence type="ECO:0000259" key="1">
    <source>
        <dbReference type="Pfam" id="PF00644"/>
    </source>
</evidence>
<dbReference type="Pfam" id="PF00644">
    <property type="entry name" value="PARP"/>
    <property type="match status" value="1"/>
</dbReference>
<dbReference type="PANTHER" id="PTHR45740">
    <property type="entry name" value="POLY [ADP-RIBOSE] POLYMERASE"/>
    <property type="match status" value="1"/>
</dbReference>
<reference evidence="2" key="1">
    <citation type="submission" date="2015-11" db="EMBL/GenBank/DDBJ databases">
        <title>De novo transcriptome assembly of four potential Pierce s Disease insect vectors from Arizona vineyards.</title>
        <authorList>
            <person name="Tassone E.E."/>
        </authorList>
    </citation>
    <scope>NUCLEOTIDE SEQUENCE</scope>
</reference>
<accession>A0A1B6GW60</accession>
<evidence type="ECO:0000313" key="2">
    <source>
        <dbReference type="EMBL" id="JAS66670.1"/>
    </source>
</evidence>